<dbReference type="SUPFAM" id="SSF52402">
    <property type="entry name" value="Adenine nucleotide alpha hydrolases-like"/>
    <property type="match status" value="1"/>
</dbReference>
<reference evidence="3 4" key="1">
    <citation type="submission" date="2019-02" db="EMBL/GenBank/DDBJ databases">
        <authorList>
            <person name="Lehtovirta-Morley E L."/>
        </authorList>
    </citation>
    <scope>NUCLEOTIDE SEQUENCE [LARGE SCALE GENOMIC DNA]</scope>
    <source>
        <strain evidence="3">NFRAN1</strain>
    </source>
</reference>
<dbReference type="PRINTS" id="PR01438">
    <property type="entry name" value="UNVRSLSTRESS"/>
</dbReference>
<dbReference type="PANTHER" id="PTHR46268:SF6">
    <property type="entry name" value="UNIVERSAL STRESS PROTEIN UP12"/>
    <property type="match status" value="1"/>
</dbReference>
<evidence type="ECO:0000313" key="3">
    <source>
        <dbReference type="EMBL" id="VFJ14006.1"/>
    </source>
</evidence>
<organism evidence="3 4">
    <name type="scientific">Candidatus Nitrosocosmicus franklandianus</name>
    <dbReference type="NCBI Taxonomy" id="1798806"/>
    <lineage>
        <taxon>Archaea</taxon>
        <taxon>Nitrososphaerota</taxon>
        <taxon>Nitrososphaeria</taxon>
        <taxon>Nitrososphaerales</taxon>
        <taxon>Nitrososphaeraceae</taxon>
        <taxon>Candidatus Nitrosocosmicus</taxon>
    </lineage>
</organism>
<dbReference type="InterPro" id="IPR006015">
    <property type="entry name" value="Universal_stress_UspA"/>
</dbReference>
<feature type="domain" description="UspA" evidence="2">
    <location>
        <begin position="1"/>
        <end position="142"/>
    </location>
</feature>
<dbReference type="EMBL" id="LR216287">
    <property type="protein sequence ID" value="VFJ14006.1"/>
    <property type="molecule type" value="Genomic_DNA"/>
</dbReference>
<dbReference type="Pfam" id="PF00582">
    <property type="entry name" value="Usp"/>
    <property type="match status" value="1"/>
</dbReference>
<dbReference type="GeneID" id="39421009"/>
<evidence type="ECO:0000259" key="2">
    <source>
        <dbReference type="Pfam" id="PF00582"/>
    </source>
</evidence>
<dbReference type="RefSeq" id="WP_145988048.1">
    <property type="nucleotide sequence ID" value="NZ_LR216287.1"/>
</dbReference>
<dbReference type="KEGG" id="nfn:NFRAN_1684"/>
<evidence type="ECO:0000313" key="4">
    <source>
        <dbReference type="Proteomes" id="UP000294299"/>
    </source>
</evidence>
<dbReference type="InterPro" id="IPR006016">
    <property type="entry name" value="UspA"/>
</dbReference>
<dbReference type="OrthoDB" id="105697at2157"/>
<gene>
    <name evidence="3" type="ORF">NFRAN_1684</name>
</gene>
<dbReference type="InterPro" id="IPR014729">
    <property type="entry name" value="Rossmann-like_a/b/a_fold"/>
</dbReference>
<name>A0A484IGB6_9ARCH</name>
<dbReference type="Proteomes" id="UP000294299">
    <property type="component" value="Chromosome NFRAN"/>
</dbReference>
<proteinExistence type="inferred from homology"/>
<dbReference type="AlphaFoldDB" id="A0A484IGB6"/>
<dbReference type="CDD" id="cd00293">
    <property type="entry name" value="USP-like"/>
    <property type="match status" value="1"/>
</dbReference>
<comment type="similarity">
    <text evidence="1">Belongs to the universal stress protein A family.</text>
</comment>
<sequence length="142" mass="16028">MNFRILAPVDGSDNSMRSLDHALMLSSKFGSKLTILYVLEIPPFVYIQSQKLVNSIMSELEKEAKDILEKCLDRSKDYNLEIETIILEGQNVGSIIIDYIEKNNFNYIVIGSQGKGKFKYAILGSVSHRVLHHSNVPVLVVK</sequence>
<evidence type="ECO:0000256" key="1">
    <source>
        <dbReference type="ARBA" id="ARBA00008791"/>
    </source>
</evidence>
<dbReference type="Gene3D" id="3.40.50.620">
    <property type="entry name" value="HUPs"/>
    <property type="match status" value="1"/>
</dbReference>
<keyword evidence="4" id="KW-1185">Reference proteome</keyword>
<protein>
    <submittedName>
        <fullName evidence="3">Universal stress protein family protein</fullName>
    </submittedName>
</protein>
<dbReference type="PANTHER" id="PTHR46268">
    <property type="entry name" value="STRESS RESPONSE PROTEIN NHAX"/>
    <property type="match status" value="1"/>
</dbReference>
<accession>A0A484IGB6</accession>